<accession>A0AAV9W283</accession>
<dbReference type="InterPro" id="IPR012677">
    <property type="entry name" value="Nucleotide-bd_a/b_plait_sf"/>
</dbReference>
<dbReference type="Pfam" id="PF00076">
    <property type="entry name" value="RRM_1"/>
    <property type="match status" value="2"/>
</dbReference>
<dbReference type="InterPro" id="IPR000504">
    <property type="entry name" value="RRM_dom"/>
</dbReference>
<name>A0AAV9W283_9PEZI</name>
<evidence type="ECO:0000256" key="3">
    <source>
        <dbReference type="PROSITE-ProRule" id="PRU00176"/>
    </source>
</evidence>
<gene>
    <name evidence="6" type="ORF">TWF481_010120</name>
</gene>
<evidence type="ECO:0000313" key="6">
    <source>
        <dbReference type="EMBL" id="KAK6499763.1"/>
    </source>
</evidence>
<feature type="compositionally biased region" description="Pro residues" evidence="4">
    <location>
        <begin position="440"/>
        <end position="451"/>
    </location>
</feature>
<feature type="region of interest" description="Disordered" evidence="4">
    <location>
        <begin position="440"/>
        <end position="465"/>
    </location>
</feature>
<dbReference type="SUPFAM" id="SSF54928">
    <property type="entry name" value="RNA-binding domain, RBD"/>
    <property type="match status" value="2"/>
</dbReference>
<sequence>MNQSNQHRKAQNFHTPYPAVAQTTPTAGLVGHPPQAPRSHAHPQLQPPSFHHNPQYGVYENMNFTNMHYHSASSPHFFNNNPFPLHLVPPVFPLHPIPGQEASYYHPQPFPPLHPSAFIPFHPLPRGFASFVKPPQAPYNHLPSPVPSVGASTSSAGFSTSNGLSSPTTTISSTNTMIRKLPVIASTPRVPPEDDEDMAPMSPISIDFSEDRSPTNVYIKGLPENMTDKGLLDLVSPFGEIISSKAIIDRPSGNCKGYGFAKFTTIESATACIADLRSKDYDAAFAKDSFYSKLKGLADVESTNLYVSNLPSHWTESRVVSLFPGYYVIKCRLLVGGRGQSRGVAFVTFENRDICDEVIEKFSGISLNERGHHLPLQVRYADTVAQKQLKKEQQAVGQFPKKSVLINHQQTLERGMRLNFSKMESAALVPLHLRNWRAPRAPPVNAPPTPPRSVISAEEDGLKDD</sequence>
<dbReference type="EMBL" id="JAVHJL010000007">
    <property type="protein sequence ID" value="KAK6499763.1"/>
    <property type="molecule type" value="Genomic_DNA"/>
</dbReference>
<dbReference type="Proteomes" id="UP001370758">
    <property type="component" value="Unassembled WGS sequence"/>
</dbReference>
<feature type="region of interest" description="Disordered" evidence="4">
    <location>
        <begin position="23"/>
        <end position="45"/>
    </location>
</feature>
<evidence type="ECO:0000256" key="1">
    <source>
        <dbReference type="ARBA" id="ARBA00022737"/>
    </source>
</evidence>
<dbReference type="AlphaFoldDB" id="A0AAV9W283"/>
<comment type="caution">
    <text evidence="6">The sequence shown here is derived from an EMBL/GenBank/DDBJ whole genome shotgun (WGS) entry which is preliminary data.</text>
</comment>
<organism evidence="6 7">
    <name type="scientific">Arthrobotrys musiformis</name>
    <dbReference type="NCBI Taxonomy" id="47236"/>
    <lineage>
        <taxon>Eukaryota</taxon>
        <taxon>Fungi</taxon>
        <taxon>Dikarya</taxon>
        <taxon>Ascomycota</taxon>
        <taxon>Pezizomycotina</taxon>
        <taxon>Orbiliomycetes</taxon>
        <taxon>Orbiliales</taxon>
        <taxon>Orbiliaceae</taxon>
        <taxon>Arthrobotrys</taxon>
    </lineage>
</organism>
<keyword evidence="7" id="KW-1185">Reference proteome</keyword>
<dbReference type="PROSITE" id="PS50102">
    <property type="entry name" value="RRM"/>
    <property type="match status" value="2"/>
</dbReference>
<dbReference type="GO" id="GO:0003723">
    <property type="term" value="F:RNA binding"/>
    <property type="evidence" value="ECO:0007669"/>
    <property type="project" value="UniProtKB-UniRule"/>
</dbReference>
<evidence type="ECO:0000256" key="2">
    <source>
        <dbReference type="ARBA" id="ARBA00022884"/>
    </source>
</evidence>
<feature type="domain" description="RRM" evidence="5">
    <location>
        <begin position="215"/>
        <end position="288"/>
    </location>
</feature>
<feature type="domain" description="RRM" evidence="5">
    <location>
        <begin position="303"/>
        <end position="383"/>
    </location>
</feature>
<dbReference type="Gene3D" id="3.30.70.330">
    <property type="match status" value="2"/>
</dbReference>
<reference evidence="6 7" key="1">
    <citation type="submission" date="2023-08" db="EMBL/GenBank/DDBJ databases">
        <authorList>
            <person name="Palmer J.M."/>
        </authorList>
    </citation>
    <scope>NUCLEOTIDE SEQUENCE [LARGE SCALE GENOMIC DNA]</scope>
    <source>
        <strain evidence="6 7">TWF481</strain>
    </source>
</reference>
<dbReference type="PANTHER" id="PTHR24012">
    <property type="entry name" value="RNA BINDING PROTEIN"/>
    <property type="match status" value="1"/>
</dbReference>
<protein>
    <recommendedName>
        <fullName evidence="5">RRM domain-containing protein</fullName>
    </recommendedName>
</protein>
<dbReference type="SMART" id="SM00360">
    <property type="entry name" value="RRM"/>
    <property type="match status" value="2"/>
</dbReference>
<evidence type="ECO:0000259" key="5">
    <source>
        <dbReference type="PROSITE" id="PS50102"/>
    </source>
</evidence>
<proteinExistence type="predicted"/>
<evidence type="ECO:0000313" key="7">
    <source>
        <dbReference type="Proteomes" id="UP001370758"/>
    </source>
</evidence>
<keyword evidence="2 3" id="KW-0694">RNA-binding</keyword>
<dbReference type="InterPro" id="IPR035979">
    <property type="entry name" value="RBD_domain_sf"/>
</dbReference>
<keyword evidence="1" id="KW-0677">Repeat</keyword>
<evidence type="ECO:0000256" key="4">
    <source>
        <dbReference type="SAM" id="MobiDB-lite"/>
    </source>
</evidence>